<reference evidence="1 2" key="1">
    <citation type="submission" date="2019-01" db="EMBL/GenBank/DDBJ databases">
        <title>Still something new to discover - new insights into E. coli phage diversity and taxonomy.</title>
        <authorList>
            <person name="Korf I.H.E."/>
            <person name="Adriaennsens E."/>
            <person name="Dreiseikelmann B."/>
            <person name="Kropinski A."/>
            <person name="Nimtz M."/>
            <person name="Meier-Kolthoff J.P."/>
            <person name="Rohde M."/>
            <person name="van Raaij M."/>
            <person name="Wittmann J."/>
        </authorList>
    </citation>
    <scope>NUCLEOTIDE SEQUENCE [LARGE SCALE GENOMIC DNA]</scope>
</reference>
<proteinExistence type="predicted"/>
<evidence type="ECO:0000313" key="1">
    <source>
        <dbReference type="EMBL" id="QBQ76689.1"/>
    </source>
</evidence>
<protein>
    <submittedName>
        <fullName evidence="1">Uncharacterized protein</fullName>
    </submittedName>
</protein>
<keyword evidence="2" id="KW-1185">Reference proteome</keyword>
<gene>
    <name evidence="1" type="ORF">PTXU04_00075</name>
</gene>
<dbReference type="Proteomes" id="UP000307461">
    <property type="component" value="Segment"/>
</dbReference>
<accession>A0A482MT71</accession>
<sequence>MNKYPTPAEALAYAENTGRANVLPLGWVIKANKGHSIEIELYYGAHLMAVAYRDNLVRFRNLDSVQCNSFDEAMGKIVHHAWEMVS</sequence>
<name>A0A482MT71_9CAUD</name>
<organism evidence="1 2">
    <name type="scientific">Escherichia phage PTXU04</name>
    <dbReference type="NCBI Taxonomy" id="2508206"/>
    <lineage>
        <taxon>Viruses</taxon>
        <taxon>Duplodnaviria</taxon>
        <taxon>Heunggongvirae</taxon>
        <taxon>Uroviricota</taxon>
        <taxon>Caudoviricetes</taxon>
        <taxon>Xuquatrovirus</taxon>
        <taxon>Xuquatrovirus PTXU04</taxon>
    </lineage>
</organism>
<evidence type="ECO:0000313" key="2">
    <source>
        <dbReference type="Proteomes" id="UP000307461"/>
    </source>
</evidence>
<dbReference type="EMBL" id="MK373772">
    <property type="protein sequence ID" value="QBQ76689.1"/>
    <property type="molecule type" value="Genomic_DNA"/>
</dbReference>